<keyword evidence="5" id="KW-1185">Reference proteome</keyword>
<proteinExistence type="predicted"/>
<dbReference type="Gene3D" id="2.60.120.260">
    <property type="entry name" value="Galactose-binding domain-like"/>
    <property type="match status" value="1"/>
</dbReference>
<evidence type="ECO:0000313" key="4">
    <source>
        <dbReference type="EMBL" id="MDN4592513.1"/>
    </source>
</evidence>
<dbReference type="Proteomes" id="UP001174196">
    <property type="component" value="Unassembled WGS sequence"/>
</dbReference>
<dbReference type="PANTHER" id="PTHR43730:SF1">
    <property type="entry name" value="BETA-MANNOSIDASE"/>
    <property type="match status" value="1"/>
</dbReference>
<evidence type="ECO:0000256" key="1">
    <source>
        <dbReference type="ARBA" id="ARBA00022801"/>
    </source>
</evidence>
<organism evidence="4 5">
    <name type="scientific">Polycladomyces subterraneus</name>
    <dbReference type="NCBI Taxonomy" id="1016997"/>
    <lineage>
        <taxon>Bacteria</taxon>
        <taxon>Bacillati</taxon>
        <taxon>Bacillota</taxon>
        <taxon>Bacilli</taxon>
        <taxon>Bacillales</taxon>
        <taxon>Thermoactinomycetaceae</taxon>
        <taxon>Polycladomyces</taxon>
    </lineage>
</organism>
<accession>A0ABT8IIE5</accession>
<name>A0ABT8IIE5_9BACL</name>
<dbReference type="InterPro" id="IPR054593">
    <property type="entry name" value="Beta-mannosidase-like_N2"/>
</dbReference>
<dbReference type="EMBL" id="JANRHH010000010">
    <property type="protein sequence ID" value="MDN4592513.1"/>
    <property type="molecule type" value="Genomic_DNA"/>
</dbReference>
<protein>
    <submittedName>
        <fullName evidence="4">Glycoside hydrolase family 2 protein</fullName>
    </submittedName>
</protein>
<dbReference type="InterPro" id="IPR050887">
    <property type="entry name" value="Beta-mannosidase_GH2"/>
</dbReference>
<dbReference type="Pfam" id="PF22666">
    <property type="entry name" value="Glyco_hydro_2_N2"/>
    <property type="match status" value="1"/>
</dbReference>
<dbReference type="InterPro" id="IPR008979">
    <property type="entry name" value="Galactose-bd-like_sf"/>
</dbReference>
<comment type="caution">
    <text evidence="4">The sequence shown here is derived from an EMBL/GenBank/DDBJ whole genome shotgun (WGS) entry which is preliminary data.</text>
</comment>
<reference evidence="4" key="1">
    <citation type="submission" date="2022-08" db="EMBL/GenBank/DDBJ databases">
        <title>Polycladomyces zharkentsis sp. nov., a novel thermophilic CMC and starch-degrading bacterium isolated from a geothermal spring in Kazakhstan.</title>
        <authorList>
            <person name="Mashzhan A."/>
            <person name="Kistaubaeva A."/>
            <person name="Javier-Lopez R."/>
            <person name="Birkeland N.-K."/>
        </authorList>
    </citation>
    <scope>NUCLEOTIDE SEQUENCE</scope>
    <source>
        <strain evidence="4">KSR 13</strain>
    </source>
</reference>
<gene>
    <name evidence="4" type="ORF">NWF35_01015</name>
</gene>
<dbReference type="SUPFAM" id="SSF49785">
    <property type="entry name" value="Galactose-binding domain-like"/>
    <property type="match status" value="1"/>
</dbReference>
<feature type="domain" description="Beta-mannosidase-like galactose-binding" evidence="3">
    <location>
        <begin position="3"/>
        <end position="152"/>
    </location>
</feature>
<sequence>STKVPGDVHSTLIEKKIIDDPFVGHNDMKCRWVEEKVWWYRTEFHFAEKIEPEERLLLIFEGLDTFATIYLNGIELGSTENMFIAHAFDVTREIRQGRNVLAVKFDPVSLHVKGKRQDFWSGFSKERIWVRKAQMNFGWDWGPRLVTVGIWQDVRLEKKRFANLSRSMWKWIILDPTASTVPLHHFPFRTARLRWRCA</sequence>
<dbReference type="GO" id="GO:0016787">
    <property type="term" value="F:hydrolase activity"/>
    <property type="evidence" value="ECO:0007669"/>
    <property type="project" value="UniProtKB-KW"/>
</dbReference>
<keyword evidence="2" id="KW-0326">Glycosidase</keyword>
<feature type="non-terminal residue" evidence="4">
    <location>
        <position position="1"/>
    </location>
</feature>
<dbReference type="PANTHER" id="PTHR43730">
    <property type="entry name" value="BETA-MANNOSIDASE"/>
    <property type="match status" value="1"/>
</dbReference>
<keyword evidence="1 4" id="KW-0378">Hydrolase</keyword>
<evidence type="ECO:0000313" key="5">
    <source>
        <dbReference type="Proteomes" id="UP001174196"/>
    </source>
</evidence>
<evidence type="ECO:0000256" key="2">
    <source>
        <dbReference type="ARBA" id="ARBA00023295"/>
    </source>
</evidence>
<evidence type="ECO:0000259" key="3">
    <source>
        <dbReference type="Pfam" id="PF22666"/>
    </source>
</evidence>